<name>A0ABT1J3Z0_9ACTN</name>
<keyword evidence="2" id="KW-1185">Reference proteome</keyword>
<organism evidence="1 2">
    <name type="scientific">Kitasatospora paracochleata</name>
    <dbReference type="NCBI Taxonomy" id="58354"/>
    <lineage>
        <taxon>Bacteria</taxon>
        <taxon>Bacillati</taxon>
        <taxon>Actinomycetota</taxon>
        <taxon>Actinomycetes</taxon>
        <taxon>Kitasatosporales</taxon>
        <taxon>Streptomycetaceae</taxon>
        <taxon>Kitasatospora</taxon>
    </lineage>
</organism>
<sequence length="36" mass="3804">MDRESPGAMTILFRAPKETAYTGAYTPCRAAASAPT</sequence>
<gene>
    <name evidence="1" type="ORF">FHR36_005307</name>
</gene>
<reference evidence="1 2" key="1">
    <citation type="submission" date="2022-06" db="EMBL/GenBank/DDBJ databases">
        <title>Sequencing the genomes of 1000 actinobacteria strains.</title>
        <authorList>
            <person name="Klenk H.-P."/>
        </authorList>
    </citation>
    <scope>NUCLEOTIDE SEQUENCE [LARGE SCALE GENOMIC DNA]</scope>
    <source>
        <strain evidence="1 2">DSM 41656</strain>
    </source>
</reference>
<evidence type="ECO:0000313" key="2">
    <source>
        <dbReference type="Proteomes" id="UP001206483"/>
    </source>
</evidence>
<comment type="caution">
    <text evidence="1">The sequence shown here is derived from an EMBL/GenBank/DDBJ whole genome shotgun (WGS) entry which is preliminary data.</text>
</comment>
<evidence type="ECO:0000313" key="1">
    <source>
        <dbReference type="EMBL" id="MCP2312141.1"/>
    </source>
</evidence>
<accession>A0ABT1J3Z0</accession>
<dbReference type="Proteomes" id="UP001206483">
    <property type="component" value="Unassembled WGS sequence"/>
</dbReference>
<proteinExistence type="predicted"/>
<dbReference type="EMBL" id="JAMZDX010000005">
    <property type="protein sequence ID" value="MCP2312141.1"/>
    <property type="molecule type" value="Genomic_DNA"/>
</dbReference>
<protein>
    <submittedName>
        <fullName evidence="1">Uncharacterized protein</fullName>
    </submittedName>
</protein>